<dbReference type="RefSeq" id="WP_091646274.1">
    <property type="nucleotide sequence ID" value="NZ_FOEG01000013.1"/>
</dbReference>
<feature type="domain" description="Poly-beta-hydroxybutyrate polymerase N-terminal" evidence="5">
    <location>
        <begin position="108"/>
        <end position="279"/>
    </location>
</feature>
<dbReference type="AlphaFoldDB" id="A0A1H8VM98"/>
<dbReference type="InterPro" id="IPR010963">
    <property type="entry name" value="PHA_synth_I"/>
</dbReference>
<sequence length="597" mass="67229">MVEKQPEPAPAMDPRELSRTLVDITTRSQELVNEFVTREQSAHHIDLDDALHMSGLFQQLASRMVSNPMQLAQSQIAFWQDYAQLVNNTTMRFLGQNRESVIDPERGDKRFSHDAWEDSPIFDFIKQSYLLAADYVHSTVRNVEGLDEQTARKVDFHTRQFVDALSPTNFVATNPEVLEKTVETGGQNLLRGLRNLLDDLAAGEGRLRVSMTDTEAFEVGHNLAITPGKVVFQNDLIQLIQYTPTTDTVYKRPLLFVPPWINKYYILDLQPRNSMIKYMVDQGHTVFVISWKNPTSDYADKTFADYMVEGPLAALDAIEQATGETDVNCVGYCLGGTLMGATLAYMAANNDARIKSITFFTAMLDFSEPGELEIFIDEEQLRNLERRMGSQGFLEGRAMATTMATLRANDLIWSFFINNYLKGDDPFPFDLLYWNQDCTNMPARMHTFYLRNMYQENRLREPGGIELDGVPIDLGKVDIPSCFVSAREDHIAPWKTCYQGVHLIGGRPRFILGGSGHIAGIINPPSREKYGYWVGDNTPGTAAEWLDSAEWAPGSWWPEWEQWLAGQASAKVAARQPGAGALPVIEDAPGAYVREHA</sequence>
<evidence type="ECO:0000259" key="5">
    <source>
        <dbReference type="Pfam" id="PF07167"/>
    </source>
</evidence>
<evidence type="ECO:0000256" key="3">
    <source>
        <dbReference type="ARBA" id="ARBA00022679"/>
    </source>
</evidence>
<gene>
    <name evidence="6" type="ORF">SAMN04488052_11385</name>
</gene>
<name>A0A1H8VM98_9GAMM</name>
<proteinExistence type="predicted"/>
<keyword evidence="3" id="KW-0808">Transferase</keyword>
<evidence type="ECO:0000256" key="2">
    <source>
        <dbReference type="ARBA" id="ARBA00022490"/>
    </source>
</evidence>
<dbReference type="InterPro" id="IPR010941">
    <property type="entry name" value="PhaC_N"/>
</dbReference>
<dbReference type="NCBIfam" id="TIGR01838">
    <property type="entry name" value="PHA_synth_I"/>
    <property type="match status" value="1"/>
</dbReference>
<keyword evidence="2" id="KW-0963">Cytoplasm</keyword>
<dbReference type="GO" id="GO:0005737">
    <property type="term" value="C:cytoplasm"/>
    <property type="evidence" value="ECO:0007669"/>
    <property type="project" value="UniProtKB-SubCell"/>
</dbReference>
<dbReference type="PANTHER" id="PTHR36837">
    <property type="entry name" value="POLY(3-HYDROXYALKANOATE) POLYMERASE SUBUNIT PHAC"/>
    <property type="match status" value="1"/>
</dbReference>
<dbReference type="SUPFAM" id="SSF53474">
    <property type="entry name" value="alpha/beta-Hydrolases"/>
    <property type="match status" value="1"/>
</dbReference>
<dbReference type="InterPro" id="IPR029058">
    <property type="entry name" value="AB_hydrolase_fold"/>
</dbReference>
<dbReference type="Proteomes" id="UP000199657">
    <property type="component" value="Unassembled WGS sequence"/>
</dbReference>
<dbReference type="Pfam" id="PF07167">
    <property type="entry name" value="PhaC_N"/>
    <property type="match status" value="1"/>
</dbReference>
<keyword evidence="7" id="KW-1185">Reference proteome</keyword>
<dbReference type="EMBL" id="FOEG01000013">
    <property type="protein sequence ID" value="SEP16433.1"/>
    <property type="molecule type" value="Genomic_DNA"/>
</dbReference>
<dbReference type="PANTHER" id="PTHR36837:SF5">
    <property type="entry name" value="POLY-3-HYDROXYBUTYRATE SYNTHASE"/>
    <property type="match status" value="1"/>
</dbReference>
<keyword evidence="4" id="KW-0012">Acyltransferase</keyword>
<comment type="subcellular location">
    <subcellularLocation>
        <location evidence="1">Cytoplasm</location>
    </subcellularLocation>
</comment>
<evidence type="ECO:0000313" key="6">
    <source>
        <dbReference type="EMBL" id="SEP16433.1"/>
    </source>
</evidence>
<evidence type="ECO:0000256" key="4">
    <source>
        <dbReference type="ARBA" id="ARBA00023315"/>
    </source>
</evidence>
<evidence type="ECO:0000313" key="7">
    <source>
        <dbReference type="Proteomes" id="UP000199657"/>
    </source>
</evidence>
<reference evidence="6 7" key="1">
    <citation type="submission" date="2016-10" db="EMBL/GenBank/DDBJ databases">
        <authorList>
            <person name="de Groot N.N."/>
        </authorList>
    </citation>
    <scope>NUCLEOTIDE SEQUENCE [LARGE SCALE GENOMIC DNA]</scope>
    <source>
        <strain evidence="6 7">CGMCC 1.6291</strain>
    </source>
</reference>
<dbReference type="STRING" id="406100.SAMN04488052_11385"/>
<dbReference type="GO" id="GO:0016746">
    <property type="term" value="F:acyltransferase activity"/>
    <property type="evidence" value="ECO:0007669"/>
    <property type="project" value="UniProtKB-KW"/>
</dbReference>
<accession>A0A1H8VM98</accession>
<organism evidence="6 7">
    <name type="scientific">Aquisalimonas asiatica</name>
    <dbReference type="NCBI Taxonomy" id="406100"/>
    <lineage>
        <taxon>Bacteria</taxon>
        <taxon>Pseudomonadati</taxon>
        <taxon>Pseudomonadota</taxon>
        <taxon>Gammaproteobacteria</taxon>
        <taxon>Chromatiales</taxon>
        <taxon>Ectothiorhodospiraceae</taxon>
        <taxon>Aquisalimonas</taxon>
    </lineage>
</organism>
<dbReference type="OrthoDB" id="7208816at2"/>
<dbReference type="Gene3D" id="3.40.50.1820">
    <property type="entry name" value="alpha/beta hydrolase"/>
    <property type="match status" value="1"/>
</dbReference>
<evidence type="ECO:0000256" key="1">
    <source>
        <dbReference type="ARBA" id="ARBA00004496"/>
    </source>
</evidence>
<dbReference type="GO" id="GO:0042619">
    <property type="term" value="P:poly-hydroxybutyrate biosynthetic process"/>
    <property type="evidence" value="ECO:0007669"/>
    <property type="project" value="InterPro"/>
</dbReference>
<protein>
    <submittedName>
        <fullName evidence="6">Polyhydroxyalkanoate synthase</fullName>
    </submittedName>
</protein>
<dbReference type="InterPro" id="IPR051321">
    <property type="entry name" value="PHA/PHB_synthase"/>
</dbReference>